<proteinExistence type="predicted"/>
<evidence type="ECO:0000313" key="2">
    <source>
        <dbReference type="EMBL" id="TET46249.1"/>
    </source>
</evidence>
<accession>A0A523UVA2</accession>
<evidence type="ECO:0000256" key="1">
    <source>
        <dbReference type="SAM" id="MobiDB-lite"/>
    </source>
</evidence>
<dbReference type="Proteomes" id="UP000315525">
    <property type="component" value="Unassembled WGS sequence"/>
</dbReference>
<feature type="region of interest" description="Disordered" evidence="1">
    <location>
        <begin position="1"/>
        <end position="20"/>
    </location>
</feature>
<reference evidence="2 3" key="1">
    <citation type="submission" date="2019-03" db="EMBL/GenBank/DDBJ databases">
        <title>Metabolic potential of uncultured bacteria and archaea associated with petroleum seepage in deep-sea sediments.</title>
        <authorList>
            <person name="Dong X."/>
            <person name="Hubert C."/>
        </authorList>
    </citation>
    <scope>NUCLEOTIDE SEQUENCE [LARGE SCALE GENOMIC DNA]</scope>
    <source>
        <strain evidence="2">E44_bin18</strain>
    </source>
</reference>
<evidence type="ECO:0000313" key="3">
    <source>
        <dbReference type="Proteomes" id="UP000315525"/>
    </source>
</evidence>
<feature type="compositionally biased region" description="Basic residues" evidence="1">
    <location>
        <begin position="1"/>
        <end position="11"/>
    </location>
</feature>
<name>A0A523UVA2_UNCT6</name>
<feature type="region of interest" description="Disordered" evidence="1">
    <location>
        <begin position="31"/>
        <end position="55"/>
    </location>
</feature>
<dbReference type="AlphaFoldDB" id="A0A523UVA2"/>
<protein>
    <submittedName>
        <fullName evidence="2">Uncharacterized protein</fullName>
    </submittedName>
</protein>
<comment type="caution">
    <text evidence="2">The sequence shown here is derived from an EMBL/GenBank/DDBJ whole genome shotgun (WGS) entry which is preliminary data.</text>
</comment>
<organism evidence="2 3">
    <name type="scientific">candidate division TA06 bacterium</name>
    <dbReference type="NCBI Taxonomy" id="2250710"/>
    <lineage>
        <taxon>Bacteria</taxon>
        <taxon>Bacteria division TA06</taxon>
    </lineage>
</organism>
<sequence length="106" mass="12274">MAKRSTHRRIQGRIAGRTGRREVPIKGRRRLDVKKGHRATEIERSGSRAGIQKSLSRLKTQKGVKRELLVPQKDLSKAKEIAQKKDMTVLIQNLSRSRRRIVKRSR</sequence>
<dbReference type="EMBL" id="SOJN01000062">
    <property type="protein sequence ID" value="TET46249.1"/>
    <property type="molecule type" value="Genomic_DNA"/>
</dbReference>
<gene>
    <name evidence="2" type="ORF">E3J62_04775</name>
</gene>